<evidence type="ECO:0008006" key="5">
    <source>
        <dbReference type="Google" id="ProtNLM"/>
    </source>
</evidence>
<organism evidence="3 4">
    <name type="scientific">Streptomyces paromomycinus</name>
    <name type="common">Streptomyces rimosus subsp. paromomycinus</name>
    <dbReference type="NCBI Taxonomy" id="92743"/>
    <lineage>
        <taxon>Bacteria</taxon>
        <taxon>Bacillati</taxon>
        <taxon>Actinomycetota</taxon>
        <taxon>Actinomycetes</taxon>
        <taxon>Kitasatosporales</taxon>
        <taxon>Streptomycetaceae</taxon>
        <taxon>Streptomyces</taxon>
    </lineage>
</organism>
<feature type="transmembrane region" description="Helical" evidence="2">
    <location>
        <begin position="46"/>
        <end position="68"/>
    </location>
</feature>
<keyword evidence="4" id="KW-1185">Reference proteome</keyword>
<feature type="compositionally biased region" description="Basic and acidic residues" evidence="1">
    <location>
        <begin position="381"/>
        <end position="393"/>
    </location>
</feature>
<name>A0A401VUQ8_STREY</name>
<dbReference type="InterPro" id="IPR024414">
    <property type="entry name" value="Uncharacterised_PrgI"/>
</dbReference>
<protein>
    <recommendedName>
        <fullName evidence="5">PrgI family protein</fullName>
    </recommendedName>
</protein>
<feature type="compositionally biased region" description="Pro residues" evidence="1">
    <location>
        <begin position="347"/>
        <end position="356"/>
    </location>
</feature>
<keyword evidence="2" id="KW-1133">Transmembrane helix</keyword>
<comment type="caution">
    <text evidence="3">The sequence shown here is derived from an EMBL/GenBank/DDBJ whole genome shotgun (WGS) entry which is preliminary data.</text>
</comment>
<dbReference type="AlphaFoldDB" id="A0A401VUQ8"/>
<reference evidence="3 4" key="1">
    <citation type="submission" date="2018-11" db="EMBL/GenBank/DDBJ databases">
        <title>Whole genome sequence of Streptomyces paromomycinus NBRC 15454(T).</title>
        <authorList>
            <person name="Komaki H."/>
            <person name="Tamura T."/>
        </authorList>
    </citation>
    <scope>NUCLEOTIDE SEQUENCE [LARGE SCALE GENOMIC DNA]</scope>
    <source>
        <strain evidence="3 4">NBRC 15454</strain>
    </source>
</reference>
<dbReference type="EMBL" id="BHZD01000001">
    <property type="protein sequence ID" value="GCD40804.1"/>
    <property type="molecule type" value="Genomic_DNA"/>
</dbReference>
<keyword evidence="2" id="KW-0812">Transmembrane</keyword>
<evidence type="ECO:0000256" key="2">
    <source>
        <dbReference type="SAM" id="Phobius"/>
    </source>
</evidence>
<evidence type="ECO:0000313" key="4">
    <source>
        <dbReference type="Proteomes" id="UP000286746"/>
    </source>
</evidence>
<feature type="region of interest" description="Disordered" evidence="1">
    <location>
        <begin position="343"/>
        <end position="393"/>
    </location>
</feature>
<proteinExistence type="predicted"/>
<dbReference type="Proteomes" id="UP000286746">
    <property type="component" value="Unassembled WGS sequence"/>
</dbReference>
<accession>A0A401VUQ8</accession>
<dbReference type="Pfam" id="PF12666">
    <property type="entry name" value="PrgI"/>
    <property type="match status" value="1"/>
</dbReference>
<evidence type="ECO:0000313" key="3">
    <source>
        <dbReference type="EMBL" id="GCD40804.1"/>
    </source>
</evidence>
<dbReference type="RefSeq" id="WP_125051330.1">
    <property type="nucleotide sequence ID" value="NZ_BHZD01000001.1"/>
</dbReference>
<evidence type="ECO:0000256" key="1">
    <source>
        <dbReference type="SAM" id="MobiDB-lite"/>
    </source>
</evidence>
<gene>
    <name evidence="3" type="ORF">GKJPGBOP_00457</name>
</gene>
<keyword evidence="2" id="KW-0472">Membrane</keyword>
<feature type="transmembrane region" description="Helical" evidence="2">
    <location>
        <begin position="21"/>
        <end position="40"/>
    </location>
</feature>
<sequence>MTQPVRIPADVDREDTLWHGLTARQLFLLTSTGLALYALWSATRTVLPLAVFAVVALPVAVTTAVLVLGRRDGLPLDRLLLAAVRQRLAPHRHLAAPEGLHSAPAWLTAASTSHPESVTTTGAAAVPLRLPAHDIADTGLVDLGHDGVALVAECTTVDFALRTPAEQDALIGAFGRYLHSLTAPVQVLVRAERLDVTAAVAELRAQAPALPHPALQAAADDHADFLDQLAREQDLLRRQVLLVLREPGNTASSVDGLGGPGFPAALAARRTPRRAPALTEAERHAAGVRVTRRLADATTLLGLAGIAVCPLDAGQITAVLAAACSPDSFLAPSPHTAGAHHIITAAPAPPPEPELAPLPSAWSDGCPARDDSQAAFAPDNDTGHPDLPKEPSW</sequence>